<dbReference type="HOGENOM" id="CLU_033452_0_0_1"/>
<dbReference type="InterPro" id="IPR001356">
    <property type="entry name" value="HD"/>
</dbReference>
<comment type="subcellular location">
    <subcellularLocation>
        <location evidence="2">Endomembrane system</location>
        <topology evidence="2">Multi-pass membrane protein</topology>
    </subcellularLocation>
    <subcellularLocation>
        <location evidence="3">Endoplasmic reticulum membrane</location>
    </subcellularLocation>
    <subcellularLocation>
        <location evidence="1 7 8">Nucleus</location>
    </subcellularLocation>
</comment>
<feature type="compositionally biased region" description="Low complexity" evidence="9">
    <location>
        <begin position="32"/>
        <end position="42"/>
    </location>
</feature>
<feature type="domain" description="Homeobox" evidence="10">
    <location>
        <begin position="42"/>
        <end position="102"/>
    </location>
</feature>
<keyword evidence="4 7" id="KW-0238">DNA-binding</keyword>
<name>A0A0D2DF30_9EURO</name>
<evidence type="ECO:0000256" key="2">
    <source>
        <dbReference type="ARBA" id="ARBA00004127"/>
    </source>
</evidence>
<feature type="region of interest" description="Disordered" evidence="9">
    <location>
        <begin position="390"/>
        <end position="526"/>
    </location>
</feature>
<dbReference type="OrthoDB" id="6159439at2759"/>
<dbReference type="STRING" id="215243.A0A0D2DF30"/>
<keyword evidence="5 7" id="KW-0371">Homeobox</keyword>
<dbReference type="GO" id="GO:0005789">
    <property type="term" value="C:endoplasmic reticulum membrane"/>
    <property type="evidence" value="ECO:0007669"/>
    <property type="project" value="UniProtKB-SubCell"/>
</dbReference>
<dbReference type="SUPFAM" id="SSF46689">
    <property type="entry name" value="Homeodomain-like"/>
    <property type="match status" value="1"/>
</dbReference>
<feature type="compositionally biased region" description="Basic and acidic residues" evidence="9">
    <location>
        <begin position="444"/>
        <end position="461"/>
    </location>
</feature>
<dbReference type="Proteomes" id="UP000053342">
    <property type="component" value="Unassembled WGS sequence"/>
</dbReference>
<proteinExistence type="predicted"/>
<sequence>MGEHSNAATSTPHRADSQPQYAFEVDHPPIMSSSAPSSASKSGTKARRKRTSPQDHAILETAYQKNSKPDKAERVHIVSQVNMSEKEVQIWFQNRRQNDRRRSKPLQPHELVAHLHTRTASPIPLQVIPPAVRDLSPSSLGRTNLSLAPPDSIPRPASRASSIHDLLNPASSARSDSSRDEAPLGSQETTGRSTPPSSFEQPVNVSADAAQNTPVELRVSKEDDKVEQPSSEPGSGRKRDHAEMTGTDTSAPGENAQEQKVPPRTKEPLSRSSSMVRLAMTVDGAVKVRTNDEPTPSPEKPRIAAPVSQNKPKTGLMRSKSAMSTIDIFQDSTQGAQSKVREPGFGRSRDARTWAFYCDSTAKDALSAQAEAETAGSAISAINLMRTNSLKSRSQALSPSVSKTNTRMGVARKDGKPKLVRAQSSLGRLQSLAGDADPTLLKKPRIDGHVRSPPGDSDKENWAPGTQLSEHPLRRTQPSGRQRPILQENEEITFPDAASSRKRREAEVNSGQSPIKEKAKGDDLDCVKSLLSLSQGAWR</sequence>
<accession>A0A0D2DF30</accession>
<protein>
    <recommendedName>
        <fullName evidence="10">Homeobox domain-containing protein</fullName>
    </recommendedName>
</protein>
<evidence type="ECO:0000259" key="10">
    <source>
        <dbReference type="PROSITE" id="PS50071"/>
    </source>
</evidence>
<dbReference type="PROSITE" id="PS00027">
    <property type="entry name" value="HOMEOBOX_1"/>
    <property type="match status" value="1"/>
</dbReference>
<reference evidence="11 12" key="1">
    <citation type="submission" date="2015-01" db="EMBL/GenBank/DDBJ databases">
        <title>The Genome Sequence of Exophiala oligosperma CBS72588.</title>
        <authorList>
            <consortium name="The Broad Institute Genomics Platform"/>
            <person name="Cuomo C."/>
            <person name="de Hoog S."/>
            <person name="Gorbushina A."/>
            <person name="Stielow B."/>
            <person name="Teixiera M."/>
            <person name="Abouelleil A."/>
            <person name="Chapman S.B."/>
            <person name="Priest M."/>
            <person name="Young S.K."/>
            <person name="Wortman J."/>
            <person name="Nusbaum C."/>
            <person name="Birren B."/>
        </authorList>
    </citation>
    <scope>NUCLEOTIDE SEQUENCE [LARGE SCALE GENOMIC DNA]</scope>
    <source>
        <strain evidence="11 12">CBS 72588</strain>
    </source>
</reference>
<dbReference type="InterPro" id="IPR009057">
    <property type="entry name" value="Homeodomain-like_sf"/>
</dbReference>
<dbReference type="GO" id="GO:0000976">
    <property type="term" value="F:transcription cis-regulatory region binding"/>
    <property type="evidence" value="ECO:0007669"/>
    <property type="project" value="TreeGrafter"/>
</dbReference>
<evidence type="ECO:0000256" key="8">
    <source>
        <dbReference type="RuleBase" id="RU000682"/>
    </source>
</evidence>
<dbReference type="VEuPathDB" id="FungiDB:PV06_07195"/>
<dbReference type="GO" id="GO:0005634">
    <property type="term" value="C:nucleus"/>
    <property type="evidence" value="ECO:0007669"/>
    <property type="project" value="UniProtKB-SubCell"/>
</dbReference>
<dbReference type="EMBL" id="KN847337">
    <property type="protein sequence ID" value="KIW41658.1"/>
    <property type="molecule type" value="Genomic_DNA"/>
</dbReference>
<dbReference type="PANTHER" id="PTHR24323">
    <property type="entry name" value="CEH-10 HOMEODOMAIN-CONTAINING HOMOLOG"/>
    <property type="match status" value="1"/>
</dbReference>
<evidence type="ECO:0000256" key="7">
    <source>
        <dbReference type="PROSITE-ProRule" id="PRU00108"/>
    </source>
</evidence>
<dbReference type="CDD" id="cd00086">
    <property type="entry name" value="homeodomain"/>
    <property type="match status" value="1"/>
</dbReference>
<organism evidence="11 12">
    <name type="scientific">Exophiala oligosperma</name>
    <dbReference type="NCBI Taxonomy" id="215243"/>
    <lineage>
        <taxon>Eukaryota</taxon>
        <taxon>Fungi</taxon>
        <taxon>Dikarya</taxon>
        <taxon>Ascomycota</taxon>
        <taxon>Pezizomycotina</taxon>
        <taxon>Eurotiomycetes</taxon>
        <taxon>Chaetothyriomycetidae</taxon>
        <taxon>Chaetothyriales</taxon>
        <taxon>Herpotrichiellaceae</taxon>
        <taxon>Exophiala</taxon>
    </lineage>
</organism>
<dbReference type="InterPro" id="IPR017970">
    <property type="entry name" value="Homeobox_CS"/>
</dbReference>
<dbReference type="GeneID" id="27359269"/>
<evidence type="ECO:0000256" key="4">
    <source>
        <dbReference type="ARBA" id="ARBA00023125"/>
    </source>
</evidence>
<dbReference type="PROSITE" id="PS50071">
    <property type="entry name" value="HOMEOBOX_2"/>
    <property type="match status" value="1"/>
</dbReference>
<evidence type="ECO:0000313" key="11">
    <source>
        <dbReference type="EMBL" id="KIW41658.1"/>
    </source>
</evidence>
<dbReference type="InterPro" id="IPR051775">
    <property type="entry name" value="Homeobox_domain"/>
</dbReference>
<feature type="compositionally biased region" description="Polar residues" evidence="9">
    <location>
        <begin position="186"/>
        <end position="214"/>
    </location>
</feature>
<evidence type="ECO:0000313" key="12">
    <source>
        <dbReference type="Proteomes" id="UP000053342"/>
    </source>
</evidence>
<gene>
    <name evidence="11" type="ORF">PV06_07195</name>
</gene>
<feature type="compositionally biased region" description="Basic and acidic residues" evidence="9">
    <location>
        <begin position="218"/>
        <end position="227"/>
    </location>
</feature>
<dbReference type="FunFam" id="1.10.10.60:FF:000020">
    <property type="entry name" value="Ceramide synthase 5"/>
    <property type="match status" value="1"/>
</dbReference>
<dbReference type="PANTHER" id="PTHR24323:SF7">
    <property type="entry name" value="HOMEOBOX DOMAIN-CONTAINING PROTEIN"/>
    <property type="match status" value="1"/>
</dbReference>
<feature type="region of interest" description="Disordered" evidence="9">
    <location>
        <begin position="1"/>
        <end position="72"/>
    </location>
</feature>
<feature type="DNA-binding region" description="Homeobox" evidence="7">
    <location>
        <begin position="44"/>
        <end position="103"/>
    </location>
</feature>
<evidence type="ECO:0000256" key="6">
    <source>
        <dbReference type="ARBA" id="ARBA00023242"/>
    </source>
</evidence>
<keyword evidence="6 7" id="KW-0539">Nucleus</keyword>
<evidence type="ECO:0000256" key="3">
    <source>
        <dbReference type="ARBA" id="ARBA00004586"/>
    </source>
</evidence>
<dbReference type="Gene3D" id="1.10.10.60">
    <property type="entry name" value="Homeodomain-like"/>
    <property type="match status" value="1"/>
</dbReference>
<feature type="compositionally biased region" description="Polar residues" evidence="9">
    <location>
        <begin position="1"/>
        <end position="20"/>
    </location>
</feature>
<evidence type="ECO:0000256" key="5">
    <source>
        <dbReference type="ARBA" id="ARBA00023155"/>
    </source>
</evidence>
<dbReference type="SMART" id="SM00389">
    <property type="entry name" value="HOX"/>
    <property type="match status" value="1"/>
</dbReference>
<dbReference type="GO" id="GO:0000981">
    <property type="term" value="F:DNA-binding transcription factor activity, RNA polymerase II-specific"/>
    <property type="evidence" value="ECO:0007669"/>
    <property type="project" value="InterPro"/>
</dbReference>
<evidence type="ECO:0000256" key="9">
    <source>
        <dbReference type="SAM" id="MobiDB-lite"/>
    </source>
</evidence>
<feature type="compositionally biased region" description="Polar residues" evidence="9">
    <location>
        <begin position="390"/>
        <end position="407"/>
    </location>
</feature>
<feature type="region of interest" description="Disordered" evidence="9">
    <location>
        <begin position="142"/>
        <end position="319"/>
    </location>
</feature>
<dbReference type="RefSeq" id="XP_016261874.1">
    <property type="nucleotide sequence ID" value="XM_016408394.1"/>
</dbReference>
<evidence type="ECO:0000256" key="1">
    <source>
        <dbReference type="ARBA" id="ARBA00004123"/>
    </source>
</evidence>
<dbReference type="Pfam" id="PF00046">
    <property type="entry name" value="Homeodomain"/>
    <property type="match status" value="1"/>
</dbReference>
<dbReference type="AlphaFoldDB" id="A0A0D2DF30"/>
<feature type="compositionally biased region" description="Polar residues" evidence="9">
    <location>
        <begin position="246"/>
        <end position="258"/>
    </location>
</feature>
<feature type="compositionally biased region" description="Basic and acidic residues" evidence="9">
    <location>
        <begin position="515"/>
        <end position="526"/>
    </location>
</feature>
<keyword evidence="12" id="KW-1185">Reference proteome</keyword>